<dbReference type="InterPro" id="IPR001789">
    <property type="entry name" value="Sig_transdc_resp-reg_receiver"/>
</dbReference>
<dbReference type="SUPFAM" id="SSF46894">
    <property type="entry name" value="C-terminal effector domain of the bipartite response regulators"/>
    <property type="match status" value="1"/>
</dbReference>
<evidence type="ECO:0000313" key="10">
    <source>
        <dbReference type="Proteomes" id="UP000295793"/>
    </source>
</evidence>
<keyword evidence="5" id="KW-0804">Transcription</keyword>
<keyword evidence="3" id="KW-0805">Transcription regulation</keyword>
<dbReference type="CDD" id="cd17535">
    <property type="entry name" value="REC_NarL-like"/>
    <property type="match status" value="1"/>
</dbReference>
<dbReference type="PANTHER" id="PTHR43214">
    <property type="entry name" value="TWO-COMPONENT RESPONSE REGULATOR"/>
    <property type="match status" value="1"/>
</dbReference>
<evidence type="ECO:0000256" key="2">
    <source>
        <dbReference type="ARBA" id="ARBA00023012"/>
    </source>
</evidence>
<dbReference type="SUPFAM" id="SSF52172">
    <property type="entry name" value="CheY-like"/>
    <property type="match status" value="1"/>
</dbReference>
<name>A0A4R3ID75_9GAMM</name>
<evidence type="ECO:0000256" key="1">
    <source>
        <dbReference type="ARBA" id="ARBA00022553"/>
    </source>
</evidence>
<protein>
    <submittedName>
        <fullName evidence="9">DNA-binding NarL/FixJ family response regulator</fullName>
    </submittedName>
</protein>
<evidence type="ECO:0000256" key="4">
    <source>
        <dbReference type="ARBA" id="ARBA00023125"/>
    </source>
</evidence>
<dbReference type="Pfam" id="PF00072">
    <property type="entry name" value="Response_reg"/>
    <property type="match status" value="1"/>
</dbReference>
<dbReference type="InterPro" id="IPR011006">
    <property type="entry name" value="CheY-like_superfamily"/>
</dbReference>
<dbReference type="AlphaFoldDB" id="A0A4R3ID75"/>
<keyword evidence="2" id="KW-0902">Two-component regulatory system</keyword>
<dbReference type="InterPro" id="IPR058245">
    <property type="entry name" value="NreC/VraR/RcsB-like_REC"/>
</dbReference>
<feature type="domain" description="Response regulatory" evidence="8">
    <location>
        <begin position="7"/>
        <end position="123"/>
    </location>
</feature>
<evidence type="ECO:0000259" key="8">
    <source>
        <dbReference type="PROSITE" id="PS50110"/>
    </source>
</evidence>
<dbReference type="PRINTS" id="PR00038">
    <property type="entry name" value="HTHLUXR"/>
</dbReference>
<evidence type="ECO:0000256" key="5">
    <source>
        <dbReference type="ARBA" id="ARBA00023163"/>
    </source>
</evidence>
<organism evidence="9 10">
    <name type="scientific">Reinekea marinisedimentorum</name>
    <dbReference type="NCBI Taxonomy" id="230495"/>
    <lineage>
        <taxon>Bacteria</taxon>
        <taxon>Pseudomonadati</taxon>
        <taxon>Pseudomonadota</taxon>
        <taxon>Gammaproteobacteria</taxon>
        <taxon>Oceanospirillales</taxon>
        <taxon>Saccharospirillaceae</taxon>
        <taxon>Reinekea</taxon>
    </lineage>
</organism>
<proteinExistence type="predicted"/>
<gene>
    <name evidence="9" type="ORF">BCF53_103272</name>
</gene>
<dbReference type="InterPro" id="IPR039420">
    <property type="entry name" value="WalR-like"/>
</dbReference>
<keyword evidence="10" id="KW-1185">Reference proteome</keyword>
<dbReference type="Pfam" id="PF00196">
    <property type="entry name" value="GerE"/>
    <property type="match status" value="1"/>
</dbReference>
<dbReference type="PANTHER" id="PTHR43214:SF3">
    <property type="entry name" value="RESPONSE REGULATOR UVRY"/>
    <property type="match status" value="1"/>
</dbReference>
<feature type="modified residue" description="4-aspartylphosphate" evidence="6">
    <location>
        <position position="58"/>
    </location>
</feature>
<dbReference type="PROSITE" id="PS50043">
    <property type="entry name" value="HTH_LUXR_2"/>
    <property type="match status" value="1"/>
</dbReference>
<dbReference type="InterPro" id="IPR016032">
    <property type="entry name" value="Sig_transdc_resp-reg_C-effctor"/>
</dbReference>
<reference evidence="9 10" key="1">
    <citation type="submission" date="2019-03" db="EMBL/GenBank/DDBJ databases">
        <title>Genomic Encyclopedia of Archaeal and Bacterial Type Strains, Phase II (KMG-II): from individual species to whole genera.</title>
        <authorList>
            <person name="Goeker M."/>
        </authorList>
    </citation>
    <scope>NUCLEOTIDE SEQUENCE [LARGE SCALE GENOMIC DNA]</scope>
    <source>
        <strain evidence="9 10">DSM 15388</strain>
    </source>
</reference>
<dbReference type="GO" id="GO:0000160">
    <property type="term" value="P:phosphorelay signal transduction system"/>
    <property type="evidence" value="ECO:0007669"/>
    <property type="project" value="UniProtKB-KW"/>
</dbReference>
<dbReference type="SMART" id="SM00448">
    <property type="entry name" value="REC"/>
    <property type="match status" value="1"/>
</dbReference>
<dbReference type="Gene3D" id="3.40.50.2300">
    <property type="match status" value="1"/>
</dbReference>
<dbReference type="PROSITE" id="PS50110">
    <property type="entry name" value="RESPONSE_REGULATORY"/>
    <property type="match status" value="1"/>
</dbReference>
<comment type="caution">
    <text evidence="9">The sequence shown here is derived from an EMBL/GenBank/DDBJ whole genome shotgun (WGS) entry which is preliminary data.</text>
</comment>
<dbReference type="EMBL" id="SLZR01000003">
    <property type="protein sequence ID" value="TCS42605.1"/>
    <property type="molecule type" value="Genomic_DNA"/>
</dbReference>
<feature type="domain" description="HTH luxR-type" evidence="7">
    <location>
        <begin position="145"/>
        <end position="210"/>
    </location>
</feature>
<accession>A0A4R3ID75</accession>
<sequence length="218" mass="23849">MGCIVVELIVVDDHDLVRFGLVRLLSDVEGIRVVADGDSGEAAVKLAKKHEPDVILMDVRMPGMDGIEATRKILRQFPDIKIIAVTACGDDPFPSRLLQAGASGYLTKGASTDEMLKAIKTVMAGQKYLTPSIAQKLALQSFSGSGNPFNDLSDREMQIATMICSCKKVQEISDKLCLSPKTVNTYRYRVFEKLSVSSDVELTHLAIRHGLLEPQELV</sequence>
<evidence type="ECO:0000313" key="9">
    <source>
        <dbReference type="EMBL" id="TCS42605.1"/>
    </source>
</evidence>
<dbReference type="GO" id="GO:0003677">
    <property type="term" value="F:DNA binding"/>
    <property type="evidence" value="ECO:0007669"/>
    <property type="project" value="UniProtKB-KW"/>
</dbReference>
<keyword evidence="1 6" id="KW-0597">Phosphoprotein</keyword>
<dbReference type="InterPro" id="IPR000792">
    <property type="entry name" value="Tscrpt_reg_LuxR_C"/>
</dbReference>
<keyword evidence="4 9" id="KW-0238">DNA-binding</keyword>
<dbReference type="GO" id="GO:0006355">
    <property type="term" value="P:regulation of DNA-templated transcription"/>
    <property type="evidence" value="ECO:0007669"/>
    <property type="project" value="InterPro"/>
</dbReference>
<dbReference type="SMART" id="SM00421">
    <property type="entry name" value="HTH_LUXR"/>
    <property type="match status" value="1"/>
</dbReference>
<evidence type="ECO:0000256" key="6">
    <source>
        <dbReference type="PROSITE-ProRule" id="PRU00169"/>
    </source>
</evidence>
<dbReference type="NCBIfam" id="NF007018">
    <property type="entry name" value="PRK09483.1"/>
    <property type="match status" value="1"/>
</dbReference>
<dbReference type="PROSITE" id="PS00622">
    <property type="entry name" value="HTH_LUXR_1"/>
    <property type="match status" value="1"/>
</dbReference>
<dbReference type="Proteomes" id="UP000295793">
    <property type="component" value="Unassembled WGS sequence"/>
</dbReference>
<evidence type="ECO:0000259" key="7">
    <source>
        <dbReference type="PROSITE" id="PS50043"/>
    </source>
</evidence>
<dbReference type="CDD" id="cd06170">
    <property type="entry name" value="LuxR_C_like"/>
    <property type="match status" value="1"/>
</dbReference>
<evidence type="ECO:0000256" key="3">
    <source>
        <dbReference type="ARBA" id="ARBA00023015"/>
    </source>
</evidence>